<evidence type="ECO:0000256" key="2">
    <source>
        <dbReference type="ARBA" id="ARBA00022670"/>
    </source>
</evidence>
<dbReference type="PANTHER" id="PTHR20842:SF0">
    <property type="entry name" value="ALPHA-ASPARTYL DIPEPTIDASE"/>
    <property type="match status" value="1"/>
</dbReference>
<dbReference type="Proteomes" id="UP000282971">
    <property type="component" value="Unassembled WGS sequence"/>
</dbReference>
<protein>
    <submittedName>
        <fullName evidence="5">Peptidase E</fullName>
    </submittedName>
</protein>
<accession>A0A437LZJ3</accession>
<comment type="caution">
    <text evidence="5">The sequence shown here is derived from an EMBL/GenBank/DDBJ whole genome shotgun (WGS) entry which is preliminary data.</text>
</comment>
<keyword evidence="4" id="KW-0720">Serine protease</keyword>
<dbReference type="Pfam" id="PF03575">
    <property type="entry name" value="Peptidase_S51"/>
    <property type="match status" value="1"/>
</dbReference>
<dbReference type="PROSITE" id="PS51318">
    <property type="entry name" value="TAT"/>
    <property type="match status" value="1"/>
</dbReference>
<keyword evidence="2" id="KW-0645">Protease</keyword>
<evidence type="ECO:0000256" key="4">
    <source>
        <dbReference type="ARBA" id="ARBA00022825"/>
    </source>
</evidence>
<dbReference type="InterPro" id="IPR006311">
    <property type="entry name" value="TAT_signal"/>
</dbReference>
<dbReference type="GO" id="GO:0008236">
    <property type="term" value="F:serine-type peptidase activity"/>
    <property type="evidence" value="ECO:0007669"/>
    <property type="project" value="UniProtKB-KW"/>
</dbReference>
<evidence type="ECO:0000256" key="1">
    <source>
        <dbReference type="ARBA" id="ARBA00006534"/>
    </source>
</evidence>
<proteinExistence type="inferred from homology"/>
<dbReference type="NCBIfam" id="TIGR01409">
    <property type="entry name" value="TAT_signal_seq"/>
    <property type="match status" value="1"/>
</dbReference>
<dbReference type="AlphaFoldDB" id="A0A437LZJ3"/>
<name>A0A437LZJ3_9SPHN</name>
<keyword evidence="3" id="KW-0378">Hydrolase</keyword>
<comment type="similarity">
    <text evidence="1">Belongs to the peptidase S51 family.</text>
</comment>
<evidence type="ECO:0000313" key="5">
    <source>
        <dbReference type="EMBL" id="RVT90817.1"/>
    </source>
</evidence>
<dbReference type="GO" id="GO:0006508">
    <property type="term" value="P:proteolysis"/>
    <property type="evidence" value="ECO:0007669"/>
    <property type="project" value="UniProtKB-KW"/>
</dbReference>
<gene>
    <name evidence="5" type="ORF">EOD43_14815</name>
</gene>
<dbReference type="Gene3D" id="3.40.50.880">
    <property type="match status" value="1"/>
</dbReference>
<evidence type="ECO:0000256" key="3">
    <source>
        <dbReference type="ARBA" id="ARBA00022801"/>
    </source>
</evidence>
<organism evidence="5 6">
    <name type="scientific">Sphingomonas crocodyli</name>
    <dbReference type="NCBI Taxonomy" id="1979270"/>
    <lineage>
        <taxon>Bacteria</taxon>
        <taxon>Pseudomonadati</taxon>
        <taxon>Pseudomonadota</taxon>
        <taxon>Alphaproteobacteria</taxon>
        <taxon>Sphingomonadales</taxon>
        <taxon>Sphingomonadaceae</taxon>
        <taxon>Sphingomonas</taxon>
    </lineage>
</organism>
<keyword evidence="6" id="KW-1185">Reference proteome</keyword>
<dbReference type="PANTHER" id="PTHR20842">
    <property type="entry name" value="PROTEASE S51 ALPHA-ASPARTYL DIPEPTIDASE"/>
    <property type="match status" value="1"/>
</dbReference>
<reference evidence="5 6" key="1">
    <citation type="submission" date="2019-01" db="EMBL/GenBank/DDBJ databases">
        <authorList>
            <person name="Chen W.-M."/>
        </authorList>
    </citation>
    <scope>NUCLEOTIDE SEQUENCE [LARGE SCALE GENOMIC DNA]</scope>
    <source>
        <strain evidence="5 6">CCP-7</strain>
    </source>
</reference>
<evidence type="ECO:0000313" key="6">
    <source>
        <dbReference type="Proteomes" id="UP000282971"/>
    </source>
</evidence>
<dbReference type="OrthoDB" id="9778515at2"/>
<dbReference type="InterPro" id="IPR029062">
    <property type="entry name" value="Class_I_gatase-like"/>
</dbReference>
<dbReference type="CDD" id="cd03146">
    <property type="entry name" value="GAT1_Peptidase_E"/>
    <property type="match status" value="1"/>
</dbReference>
<dbReference type="EMBL" id="SACN01000002">
    <property type="protein sequence ID" value="RVT90817.1"/>
    <property type="molecule type" value="Genomic_DNA"/>
</dbReference>
<dbReference type="SUPFAM" id="SSF52317">
    <property type="entry name" value="Class I glutamine amidotransferase-like"/>
    <property type="match status" value="1"/>
</dbReference>
<sequence>MSLSPFLFPPAVASRDHPGRPIVQRNETRQFVSRQETKGDAYMTEPTDISRRAFVGGTAVAAAAATIATAAQGAAPPPAPAGQKVPTIFASGGGFFPQAWETSLMPEYLLGLSGSKRPKICWLGPASGESAANFETFARGMETHPCEVRHFNIYQPETLDFANYLMGMDIVFVGGGSTRNMMTLWRDWGFDKALKTAWEAGVVMSGGSAGLICWFQSGLTDSFPKVLAPVGGLGFLPGSTNPHYNVRPDRISQYRKFIADGSIDSPGIALENDAAVLYRGTEMVEIVSTRKAAKAFRLTRTATGFEEVPLPVRYLGV</sequence>
<dbReference type="InterPro" id="IPR019546">
    <property type="entry name" value="TAT_signal_bac_arc"/>
</dbReference>
<dbReference type="InterPro" id="IPR005320">
    <property type="entry name" value="Peptidase_S51"/>
</dbReference>